<keyword evidence="3" id="KW-0560">Oxidoreductase</keyword>
<dbReference type="GO" id="GO:0016491">
    <property type="term" value="F:oxidoreductase activity"/>
    <property type="evidence" value="ECO:0007669"/>
    <property type="project" value="UniProtKB-KW"/>
</dbReference>
<proteinExistence type="inferred from homology"/>
<name>A0A6G1H906_9PEZI</name>
<evidence type="ECO:0000313" key="5">
    <source>
        <dbReference type="Proteomes" id="UP000800041"/>
    </source>
</evidence>
<dbReference type="PRINTS" id="PR00081">
    <property type="entry name" value="GDHRDH"/>
</dbReference>
<dbReference type="PANTHER" id="PTHR43180">
    <property type="entry name" value="3-OXOACYL-(ACYL-CARRIER-PROTEIN) REDUCTASE (AFU_ORTHOLOGUE AFUA_6G11210)"/>
    <property type="match status" value="1"/>
</dbReference>
<dbReference type="OrthoDB" id="498125at2759"/>
<gene>
    <name evidence="4" type="ORF">K402DRAFT_390509</name>
</gene>
<accession>A0A6G1H906</accession>
<dbReference type="Pfam" id="PF13561">
    <property type="entry name" value="adh_short_C2"/>
    <property type="match status" value="1"/>
</dbReference>
<evidence type="ECO:0000256" key="3">
    <source>
        <dbReference type="ARBA" id="ARBA00023002"/>
    </source>
</evidence>
<protein>
    <submittedName>
        <fullName evidence="4">NAD(P)-binding protein</fullName>
    </submittedName>
</protein>
<dbReference type="InterPro" id="IPR036291">
    <property type="entry name" value="NAD(P)-bd_dom_sf"/>
</dbReference>
<comment type="similarity">
    <text evidence="1">Belongs to the short-chain dehydrogenases/reductases (SDR) family.</text>
</comment>
<evidence type="ECO:0000313" key="4">
    <source>
        <dbReference type="EMBL" id="KAF1989547.1"/>
    </source>
</evidence>
<organism evidence="4 5">
    <name type="scientific">Aulographum hederae CBS 113979</name>
    <dbReference type="NCBI Taxonomy" id="1176131"/>
    <lineage>
        <taxon>Eukaryota</taxon>
        <taxon>Fungi</taxon>
        <taxon>Dikarya</taxon>
        <taxon>Ascomycota</taxon>
        <taxon>Pezizomycotina</taxon>
        <taxon>Dothideomycetes</taxon>
        <taxon>Pleosporomycetidae</taxon>
        <taxon>Aulographales</taxon>
        <taxon>Aulographaceae</taxon>
    </lineage>
</organism>
<dbReference type="Gene3D" id="3.40.50.720">
    <property type="entry name" value="NAD(P)-binding Rossmann-like Domain"/>
    <property type="match status" value="1"/>
</dbReference>
<dbReference type="AlphaFoldDB" id="A0A6G1H906"/>
<dbReference type="InterPro" id="IPR020904">
    <property type="entry name" value="Sc_DH/Rdtase_CS"/>
</dbReference>
<dbReference type="Proteomes" id="UP000800041">
    <property type="component" value="Unassembled WGS sequence"/>
</dbReference>
<dbReference type="PANTHER" id="PTHR43180:SF16">
    <property type="entry name" value="BACILYSIN BIOSYNTHESIS OXIDOREDUCTASE BACC"/>
    <property type="match status" value="1"/>
</dbReference>
<keyword evidence="2" id="KW-0521">NADP</keyword>
<evidence type="ECO:0000256" key="2">
    <source>
        <dbReference type="ARBA" id="ARBA00022857"/>
    </source>
</evidence>
<sequence>MAGQTEFPVSQTVRQSPPVDLSQQYDAEWLRGKHIIVTGGASGFGAGFVKKWASHGASVIVADINTDGGSKLVLELRKELDNPNIHFVHCDVTDWQSQVNMFKEATKLSPHGGIDMVVPNAGMSKPDMLQMPKDLDAPEPPPPNFKEVYVDLIGVLYTVHCAIYWLPKNPGSVAADPASNPASNKRDRHILLIGSMASLAPIMMQPLYGASKHGILGLFRSLRASLYMYGIRINLLCPYFVETGIVPTPARLLLAGGGMGRVEDVVEGATRFAADSKICGRSLAVGPKVRVKEDSKGGFEVVPADSPEGEERALWEAYREDLDDSELFMRNFLKLLNSIVRIRGWAGWVKDVIGAFSYGLRSGK</sequence>
<keyword evidence="5" id="KW-1185">Reference proteome</keyword>
<dbReference type="SUPFAM" id="SSF51735">
    <property type="entry name" value="NAD(P)-binding Rossmann-fold domains"/>
    <property type="match status" value="1"/>
</dbReference>
<dbReference type="InterPro" id="IPR002347">
    <property type="entry name" value="SDR_fam"/>
</dbReference>
<dbReference type="PROSITE" id="PS00061">
    <property type="entry name" value="ADH_SHORT"/>
    <property type="match status" value="1"/>
</dbReference>
<evidence type="ECO:0000256" key="1">
    <source>
        <dbReference type="ARBA" id="ARBA00006484"/>
    </source>
</evidence>
<dbReference type="EMBL" id="ML977144">
    <property type="protein sequence ID" value="KAF1989547.1"/>
    <property type="molecule type" value="Genomic_DNA"/>
</dbReference>
<reference evidence="4" key="1">
    <citation type="journal article" date="2020" name="Stud. Mycol.">
        <title>101 Dothideomycetes genomes: a test case for predicting lifestyles and emergence of pathogens.</title>
        <authorList>
            <person name="Haridas S."/>
            <person name="Albert R."/>
            <person name="Binder M."/>
            <person name="Bloem J."/>
            <person name="Labutti K."/>
            <person name="Salamov A."/>
            <person name="Andreopoulos B."/>
            <person name="Baker S."/>
            <person name="Barry K."/>
            <person name="Bills G."/>
            <person name="Bluhm B."/>
            <person name="Cannon C."/>
            <person name="Castanera R."/>
            <person name="Culley D."/>
            <person name="Daum C."/>
            <person name="Ezra D."/>
            <person name="Gonzalez J."/>
            <person name="Henrissat B."/>
            <person name="Kuo A."/>
            <person name="Liang C."/>
            <person name="Lipzen A."/>
            <person name="Lutzoni F."/>
            <person name="Magnuson J."/>
            <person name="Mondo S."/>
            <person name="Nolan M."/>
            <person name="Ohm R."/>
            <person name="Pangilinan J."/>
            <person name="Park H.-J."/>
            <person name="Ramirez L."/>
            <person name="Alfaro M."/>
            <person name="Sun H."/>
            <person name="Tritt A."/>
            <person name="Yoshinaga Y."/>
            <person name="Zwiers L.-H."/>
            <person name="Turgeon B."/>
            <person name="Goodwin S."/>
            <person name="Spatafora J."/>
            <person name="Crous P."/>
            <person name="Grigoriev I."/>
        </authorList>
    </citation>
    <scope>NUCLEOTIDE SEQUENCE</scope>
    <source>
        <strain evidence="4">CBS 113979</strain>
    </source>
</reference>